<protein>
    <submittedName>
        <fullName evidence="2">Uncharacterized protein</fullName>
    </submittedName>
</protein>
<feature type="chain" id="PRO_5020300984" evidence="1">
    <location>
        <begin position="20"/>
        <end position="63"/>
    </location>
</feature>
<keyword evidence="3" id="KW-1185">Reference proteome</keyword>
<evidence type="ECO:0000256" key="1">
    <source>
        <dbReference type="SAM" id="SignalP"/>
    </source>
</evidence>
<evidence type="ECO:0000313" key="3">
    <source>
        <dbReference type="Proteomes" id="UP000298424"/>
    </source>
</evidence>
<feature type="signal peptide" evidence="1">
    <location>
        <begin position="1"/>
        <end position="19"/>
    </location>
</feature>
<gene>
    <name evidence="2" type="ORF">E3T27_07620</name>
</gene>
<sequence>MNTAALTQFTLILAGPAQAAAAWAEANLDADTRWLLIENDTDAVGAAAATVRVFRLDDASVSA</sequence>
<dbReference type="EMBL" id="SOGT01000008">
    <property type="protein sequence ID" value="TFD26631.1"/>
    <property type="molecule type" value="Genomic_DNA"/>
</dbReference>
<evidence type="ECO:0000313" key="2">
    <source>
        <dbReference type="EMBL" id="TFD26631.1"/>
    </source>
</evidence>
<keyword evidence="1" id="KW-0732">Signal</keyword>
<comment type="caution">
    <text evidence="2">The sequence shown here is derived from an EMBL/GenBank/DDBJ whole genome shotgun (WGS) entry which is preliminary data.</text>
</comment>
<name>A0A4R8ZG99_9MICO</name>
<dbReference type="AlphaFoldDB" id="A0A4R8ZG99"/>
<organism evidence="2 3">
    <name type="scientific">Cryobacterium lyxosi</name>
    <dbReference type="NCBI Taxonomy" id="1259228"/>
    <lineage>
        <taxon>Bacteria</taxon>
        <taxon>Bacillati</taxon>
        <taxon>Actinomycetota</taxon>
        <taxon>Actinomycetes</taxon>
        <taxon>Micrococcales</taxon>
        <taxon>Microbacteriaceae</taxon>
        <taxon>Cryobacterium</taxon>
    </lineage>
</organism>
<dbReference type="Proteomes" id="UP000298424">
    <property type="component" value="Unassembled WGS sequence"/>
</dbReference>
<proteinExistence type="predicted"/>
<dbReference type="RefSeq" id="WP_134572114.1">
    <property type="nucleotide sequence ID" value="NZ_SOGT01000008.1"/>
</dbReference>
<reference evidence="2 3" key="1">
    <citation type="submission" date="2019-03" db="EMBL/GenBank/DDBJ databases">
        <title>Genomics of glacier-inhabiting Cryobacterium strains.</title>
        <authorList>
            <person name="Liu Q."/>
            <person name="Xin Y.-H."/>
        </authorList>
    </citation>
    <scope>NUCLEOTIDE SEQUENCE [LARGE SCALE GENOMIC DNA]</scope>
    <source>
        <strain evidence="2 3">TMT1-1</strain>
    </source>
</reference>
<accession>A0A4R8ZG99</accession>